<accession>A0A518HJG0</accession>
<dbReference type="KEGG" id="snep:Enr13x_08090"/>
<proteinExistence type="predicted"/>
<gene>
    <name evidence="2" type="ORF">Enr13x_08090</name>
</gene>
<evidence type="ECO:0000313" key="3">
    <source>
        <dbReference type="Proteomes" id="UP000319004"/>
    </source>
</evidence>
<name>A0A518HJG0_9BACT</name>
<feature type="compositionally biased region" description="Basic and acidic residues" evidence="1">
    <location>
        <begin position="1"/>
        <end position="17"/>
    </location>
</feature>
<evidence type="ECO:0000313" key="2">
    <source>
        <dbReference type="EMBL" id="QDV40971.1"/>
    </source>
</evidence>
<reference evidence="2 3" key="1">
    <citation type="submission" date="2019-03" db="EMBL/GenBank/DDBJ databases">
        <title>Deep-cultivation of Planctomycetes and their phenomic and genomic characterization uncovers novel biology.</title>
        <authorList>
            <person name="Wiegand S."/>
            <person name="Jogler M."/>
            <person name="Boedeker C."/>
            <person name="Pinto D."/>
            <person name="Vollmers J."/>
            <person name="Rivas-Marin E."/>
            <person name="Kohn T."/>
            <person name="Peeters S.H."/>
            <person name="Heuer A."/>
            <person name="Rast P."/>
            <person name="Oberbeckmann S."/>
            <person name="Bunk B."/>
            <person name="Jeske O."/>
            <person name="Meyerdierks A."/>
            <person name="Storesund J.E."/>
            <person name="Kallscheuer N."/>
            <person name="Luecker S."/>
            <person name="Lage O.M."/>
            <person name="Pohl T."/>
            <person name="Merkel B.J."/>
            <person name="Hornburger P."/>
            <person name="Mueller R.-W."/>
            <person name="Bruemmer F."/>
            <person name="Labrenz M."/>
            <person name="Spormann A.M."/>
            <person name="Op den Camp H."/>
            <person name="Overmann J."/>
            <person name="Amann R."/>
            <person name="Jetten M.S.M."/>
            <person name="Mascher T."/>
            <person name="Medema M.H."/>
            <person name="Devos D.P."/>
            <person name="Kaster A.-K."/>
            <person name="Ovreas L."/>
            <person name="Rohde M."/>
            <person name="Galperin M.Y."/>
            <person name="Jogler C."/>
        </authorList>
    </citation>
    <scope>NUCLEOTIDE SEQUENCE [LARGE SCALE GENOMIC DNA]</scope>
    <source>
        <strain evidence="2 3">Enr13</strain>
    </source>
</reference>
<sequence>MEFDSRDARRKPRCDQKRPKKAPIAAHAPDGSLFFTGIIGPTPCIAIATTTAPHSGPNHQNHMRQKNGHFFRNLRTYTCKFSPVSCHAKCFSAAVNESTVQKK</sequence>
<dbReference type="AlphaFoldDB" id="A0A518HJG0"/>
<protein>
    <submittedName>
        <fullName evidence="2">Uncharacterized protein</fullName>
    </submittedName>
</protein>
<feature type="region of interest" description="Disordered" evidence="1">
    <location>
        <begin position="1"/>
        <end position="26"/>
    </location>
</feature>
<organism evidence="2 3">
    <name type="scientific">Stieleria neptunia</name>
    <dbReference type="NCBI Taxonomy" id="2527979"/>
    <lineage>
        <taxon>Bacteria</taxon>
        <taxon>Pseudomonadati</taxon>
        <taxon>Planctomycetota</taxon>
        <taxon>Planctomycetia</taxon>
        <taxon>Pirellulales</taxon>
        <taxon>Pirellulaceae</taxon>
        <taxon>Stieleria</taxon>
    </lineage>
</organism>
<evidence type="ECO:0000256" key="1">
    <source>
        <dbReference type="SAM" id="MobiDB-lite"/>
    </source>
</evidence>
<keyword evidence="3" id="KW-1185">Reference proteome</keyword>
<dbReference type="EMBL" id="CP037423">
    <property type="protein sequence ID" value="QDV40971.1"/>
    <property type="molecule type" value="Genomic_DNA"/>
</dbReference>
<dbReference type="Proteomes" id="UP000319004">
    <property type="component" value="Chromosome"/>
</dbReference>